<dbReference type="InterPro" id="IPR029063">
    <property type="entry name" value="SAM-dependent_MTases_sf"/>
</dbReference>
<proteinExistence type="predicted"/>
<reference evidence="1 2" key="1">
    <citation type="submission" date="2023-07" db="EMBL/GenBank/DDBJ databases">
        <title>Genomic Encyclopedia of Type Strains, Phase IV (KMG-IV): sequencing the most valuable type-strain genomes for metagenomic binning, comparative biology and taxonomic classification.</title>
        <authorList>
            <person name="Goeker M."/>
        </authorList>
    </citation>
    <scope>NUCLEOTIDE SEQUENCE [LARGE SCALE GENOMIC DNA]</scope>
    <source>
        <strain evidence="1 2">DSM 11549</strain>
    </source>
</reference>
<organism evidence="1 2">
    <name type="scientific">Rhodopseudomonas julia</name>
    <dbReference type="NCBI Taxonomy" id="200617"/>
    <lineage>
        <taxon>Bacteria</taxon>
        <taxon>Pseudomonadati</taxon>
        <taxon>Pseudomonadota</taxon>
        <taxon>Alphaproteobacteria</taxon>
        <taxon>Hyphomicrobiales</taxon>
        <taxon>Nitrobacteraceae</taxon>
        <taxon>Rhodopseudomonas</taxon>
    </lineage>
</organism>
<dbReference type="Pfam" id="PF06080">
    <property type="entry name" value="DUF938"/>
    <property type="match status" value="1"/>
</dbReference>
<sequence>MVAAARLLYFPEMTDFIPGRQSTSPVAAGDKRLDTRSFHKNHVPIRAALTPFLERRSGDVLEVGSGSGQHIVGFAKAFPHLTFWPSDMDDAHRASTAAWAALNPQPNLRDVVDLNLCESWRLGEDGGATGRPPAELAAILAINILHVTPFVVSGHLMAGAGRYLADDGLLFIYGPFAHDGAMSESNAEFDAQLRAANPEWGLRDVQALCVLAGENGLKPVDKIEMPANNHILVYGR</sequence>
<dbReference type="PANTHER" id="PTHR20974">
    <property type="entry name" value="UPF0585 PROTEIN CG18661"/>
    <property type="match status" value="1"/>
</dbReference>
<dbReference type="SUPFAM" id="SSF53335">
    <property type="entry name" value="S-adenosyl-L-methionine-dependent methyltransferases"/>
    <property type="match status" value="1"/>
</dbReference>
<dbReference type="EMBL" id="JAUSUK010000001">
    <property type="protein sequence ID" value="MDQ0324488.1"/>
    <property type="molecule type" value="Genomic_DNA"/>
</dbReference>
<dbReference type="Proteomes" id="UP001230253">
    <property type="component" value="Unassembled WGS sequence"/>
</dbReference>
<accession>A0ABU0C2S0</accession>
<comment type="caution">
    <text evidence="1">The sequence shown here is derived from an EMBL/GenBank/DDBJ whole genome shotgun (WGS) entry which is preliminary data.</text>
</comment>
<name>A0ABU0C2S0_9BRAD</name>
<protein>
    <recommendedName>
        <fullName evidence="3">SAM-dependent methyltransferase</fullName>
    </recommendedName>
</protein>
<gene>
    <name evidence="1" type="ORF">J2R99_000337</name>
</gene>
<dbReference type="Gene3D" id="3.40.50.150">
    <property type="entry name" value="Vaccinia Virus protein VP39"/>
    <property type="match status" value="1"/>
</dbReference>
<dbReference type="PANTHER" id="PTHR20974:SF0">
    <property type="entry name" value="UPF0585 PROTEIN CG18661"/>
    <property type="match status" value="1"/>
</dbReference>
<evidence type="ECO:0000313" key="2">
    <source>
        <dbReference type="Proteomes" id="UP001230253"/>
    </source>
</evidence>
<evidence type="ECO:0000313" key="1">
    <source>
        <dbReference type="EMBL" id="MDQ0324488.1"/>
    </source>
</evidence>
<dbReference type="InterPro" id="IPR010342">
    <property type="entry name" value="DUF938"/>
</dbReference>
<evidence type="ECO:0008006" key="3">
    <source>
        <dbReference type="Google" id="ProtNLM"/>
    </source>
</evidence>
<dbReference type="RefSeq" id="WP_307152772.1">
    <property type="nucleotide sequence ID" value="NZ_JAUSUK010000001.1"/>
</dbReference>
<keyword evidence="2" id="KW-1185">Reference proteome</keyword>